<proteinExistence type="inferred from homology"/>
<evidence type="ECO:0000259" key="13">
    <source>
        <dbReference type="PROSITE" id="PS51192"/>
    </source>
</evidence>
<dbReference type="GO" id="GO:0006310">
    <property type="term" value="P:DNA recombination"/>
    <property type="evidence" value="ECO:0007669"/>
    <property type="project" value="InterPro"/>
</dbReference>
<gene>
    <name evidence="12" type="primary">priA</name>
    <name evidence="15" type="ORF">kam1_38</name>
</gene>
<feature type="binding site" evidence="12">
    <location>
        <position position="499"/>
    </location>
    <ligand>
        <name>Zn(2+)</name>
        <dbReference type="ChEBI" id="CHEBI:29105"/>
        <label>2</label>
    </ligand>
</feature>
<dbReference type="GO" id="GO:1990077">
    <property type="term" value="C:primosome complex"/>
    <property type="evidence" value="ECO:0007669"/>
    <property type="project" value="UniProtKB-UniRule"/>
</dbReference>
<keyword evidence="5 12" id="KW-0378">Hydrolase</keyword>
<evidence type="ECO:0000256" key="12">
    <source>
        <dbReference type="HAMAP-Rule" id="MF_00983"/>
    </source>
</evidence>
<dbReference type="NCBIfam" id="TIGR00595">
    <property type="entry name" value="priA"/>
    <property type="match status" value="1"/>
</dbReference>
<keyword evidence="7 12" id="KW-0862">Zinc</keyword>
<dbReference type="RefSeq" id="WP_143958135.1">
    <property type="nucleotide sequence ID" value="NZ_CP037899.1"/>
</dbReference>
<dbReference type="KEGG" id="mkc:kam1_38"/>
<dbReference type="GO" id="GO:0006302">
    <property type="term" value="P:double-strand break repair"/>
    <property type="evidence" value="ECO:0007669"/>
    <property type="project" value="InterPro"/>
</dbReference>
<evidence type="ECO:0000256" key="7">
    <source>
        <dbReference type="ARBA" id="ARBA00022833"/>
    </source>
</evidence>
<evidence type="ECO:0000256" key="4">
    <source>
        <dbReference type="ARBA" id="ARBA00022741"/>
    </source>
</evidence>
<keyword evidence="10 12" id="KW-0413">Isomerase</keyword>
<dbReference type="SUPFAM" id="SSF52540">
    <property type="entry name" value="P-loop containing nucleoside triphosphate hydrolases"/>
    <property type="match status" value="2"/>
</dbReference>
<dbReference type="Proteomes" id="UP000315925">
    <property type="component" value="Chromosome"/>
</dbReference>
<evidence type="ECO:0000313" key="15">
    <source>
        <dbReference type="EMBL" id="QDQ41299.1"/>
    </source>
</evidence>
<feature type="binding site" evidence="12">
    <location>
        <position position="509"/>
    </location>
    <ligand>
        <name>Zn(2+)</name>
        <dbReference type="ChEBI" id="CHEBI:29105"/>
        <label>1</label>
    </ligand>
</feature>
<dbReference type="AlphaFoldDB" id="A0A516TJ64"/>
<dbReference type="GO" id="GO:0005524">
    <property type="term" value="F:ATP binding"/>
    <property type="evidence" value="ECO:0007669"/>
    <property type="project" value="UniProtKB-UniRule"/>
</dbReference>
<dbReference type="Pfam" id="PF00270">
    <property type="entry name" value="DEAD"/>
    <property type="match status" value="1"/>
</dbReference>
<dbReference type="PANTHER" id="PTHR30580:SF0">
    <property type="entry name" value="PRIMOSOMAL PROTEIN N"/>
    <property type="match status" value="1"/>
</dbReference>
<evidence type="ECO:0000256" key="1">
    <source>
        <dbReference type="ARBA" id="ARBA00022515"/>
    </source>
</evidence>
<keyword evidence="4 12" id="KW-0547">Nucleotide-binding</keyword>
<keyword evidence="6 12" id="KW-0347">Helicase</keyword>
<comment type="cofactor">
    <cofactor evidence="12">
        <name>Zn(2+)</name>
        <dbReference type="ChEBI" id="CHEBI:29105"/>
    </cofactor>
    <text evidence="12">Binds 2 zinc ions per subunit.</text>
</comment>
<dbReference type="CDD" id="cd17929">
    <property type="entry name" value="DEXHc_priA"/>
    <property type="match status" value="1"/>
</dbReference>
<evidence type="ECO:0000256" key="3">
    <source>
        <dbReference type="ARBA" id="ARBA00022723"/>
    </source>
</evidence>
<dbReference type="GO" id="GO:0006269">
    <property type="term" value="P:DNA replication, synthesis of primer"/>
    <property type="evidence" value="ECO:0007669"/>
    <property type="project" value="UniProtKB-KW"/>
</dbReference>
<feature type="binding site" evidence="12">
    <location>
        <position position="478"/>
    </location>
    <ligand>
        <name>Zn(2+)</name>
        <dbReference type="ChEBI" id="CHEBI:29105"/>
        <label>2</label>
    </ligand>
</feature>
<dbReference type="SMART" id="SM00487">
    <property type="entry name" value="DEXDc"/>
    <property type="match status" value="1"/>
</dbReference>
<keyword evidence="2 12" id="KW-0235">DNA replication</keyword>
<comment type="function">
    <text evidence="12">Initiates the restart of stalled replication forks, which reloads the replicative helicase on sites other than the origin of replication. Recognizes and binds to abandoned replication forks and remodels them to uncover a helicase loading site. Promotes assembly of the primosome at these replication forks.</text>
</comment>
<evidence type="ECO:0000256" key="5">
    <source>
        <dbReference type="ARBA" id="ARBA00022801"/>
    </source>
</evidence>
<feature type="binding site" evidence="12">
    <location>
        <position position="472"/>
    </location>
    <ligand>
        <name>Zn(2+)</name>
        <dbReference type="ChEBI" id="CHEBI:29105"/>
        <label>1</label>
    </ligand>
</feature>
<dbReference type="SMART" id="SM00490">
    <property type="entry name" value="HELICc"/>
    <property type="match status" value="1"/>
</dbReference>
<keyword evidence="1 12" id="KW-0639">Primosome</keyword>
<keyword evidence="8 12" id="KW-0067">ATP-binding</keyword>
<name>A0A516TJ64_9BACT</name>
<dbReference type="PANTHER" id="PTHR30580">
    <property type="entry name" value="PRIMOSOMAL PROTEIN N"/>
    <property type="match status" value="1"/>
</dbReference>
<dbReference type="GO" id="GO:0008270">
    <property type="term" value="F:zinc ion binding"/>
    <property type="evidence" value="ECO:0007669"/>
    <property type="project" value="UniProtKB-UniRule"/>
</dbReference>
<dbReference type="EMBL" id="CP037899">
    <property type="protein sequence ID" value="QDQ41299.1"/>
    <property type="molecule type" value="Genomic_DNA"/>
</dbReference>
<comment type="subunit">
    <text evidence="12">Component of the replication restart primosome.</text>
</comment>
<reference evidence="16" key="1">
    <citation type="submission" date="2019-03" db="EMBL/GenBank/DDBJ databases">
        <title>Complete genome of Methylacidiphilum kamchatkense Kam1.</title>
        <authorList>
            <person name="Kruse T."/>
            <person name="Murarilal Ratnadevi C."/>
            <person name="Erikstad H.-A."/>
            <person name="Birkeland N.-K."/>
        </authorList>
    </citation>
    <scope>NUCLEOTIDE SEQUENCE [LARGE SCALE GENOMIC DNA]</scope>
    <source>
        <strain evidence="16">kam1</strain>
    </source>
</reference>
<dbReference type="InterPro" id="IPR001650">
    <property type="entry name" value="Helicase_C-like"/>
</dbReference>
<comment type="similarity">
    <text evidence="12">Belongs to the helicase family. PriA subfamily.</text>
</comment>
<dbReference type="InterPro" id="IPR014001">
    <property type="entry name" value="Helicase_ATP-bd"/>
</dbReference>
<feature type="domain" description="Helicase C-terminal" evidence="14">
    <location>
        <begin position="504"/>
        <end position="657"/>
    </location>
</feature>
<dbReference type="PROSITE" id="PS51192">
    <property type="entry name" value="HELICASE_ATP_BIND_1"/>
    <property type="match status" value="1"/>
</dbReference>
<dbReference type="GO" id="GO:0006270">
    <property type="term" value="P:DNA replication initiation"/>
    <property type="evidence" value="ECO:0007669"/>
    <property type="project" value="TreeGrafter"/>
</dbReference>
<feature type="domain" description="Helicase ATP-binding" evidence="13">
    <location>
        <begin position="225"/>
        <end position="394"/>
    </location>
</feature>
<evidence type="ECO:0000256" key="6">
    <source>
        <dbReference type="ARBA" id="ARBA00022806"/>
    </source>
</evidence>
<dbReference type="InterPro" id="IPR042115">
    <property type="entry name" value="PriA_3primeBD_sf"/>
</dbReference>
<dbReference type="CDD" id="cd18804">
    <property type="entry name" value="SF2_C_priA"/>
    <property type="match status" value="1"/>
</dbReference>
<dbReference type="Gene3D" id="3.40.1440.60">
    <property type="entry name" value="PriA, 3(prime) DNA-binding domain"/>
    <property type="match status" value="1"/>
</dbReference>
<feature type="binding site" evidence="12">
    <location>
        <position position="496"/>
    </location>
    <ligand>
        <name>Zn(2+)</name>
        <dbReference type="ChEBI" id="CHEBI:29105"/>
        <label>2</label>
    </ligand>
</feature>
<dbReference type="EC" id="5.6.2.4" evidence="12"/>
<dbReference type="GO" id="GO:0016887">
    <property type="term" value="F:ATP hydrolysis activity"/>
    <property type="evidence" value="ECO:0007669"/>
    <property type="project" value="RHEA"/>
</dbReference>
<dbReference type="Pfam" id="PF00271">
    <property type="entry name" value="Helicase_C"/>
    <property type="match status" value="1"/>
</dbReference>
<dbReference type="InterPro" id="IPR041236">
    <property type="entry name" value="PriA_C"/>
</dbReference>
<dbReference type="InterPro" id="IPR027417">
    <property type="entry name" value="P-loop_NTPase"/>
</dbReference>
<feature type="binding site" evidence="12">
    <location>
        <position position="481"/>
    </location>
    <ligand>
        <name>Zn(2+)</name>
        <dbReference type="ChEBI" id="CHEBI:29105"/>
        <label>2</label>
    </ligand>
</feature>
<dbReference type="FunFam" id="3.40.50.300:FF:000489">
    <property type="entry name" value="Primosome assembly protein PriA"/>
    <property type="match status" value="1"/>
</dbReference>
<organism evidence="15 16">
    <name type="scientific">Methylacidiphilum kamchatkense Kam1</name>
    <dbReference type="NCBI Taxonomy" id="1202785"/>
    <lineage>
        <taxon>Bacteria</taxon>
        <taxon>Pseudomonadati</taxon>
        <taxon>Verrucomicrobiota</taxon>
        <taxon>Methylacidiphilae</taxon>
        <taxon>Methylacidiphilales</taxon>
        <taxon>Methylacidiphilaceae</taxon>
        <taxon>Methylacidiphilum (ex Ratnadevi et al. 2023)</taxon>
    </lineage>
</organism>
<evidence type="ECO:0000259" key="14">
    <source>
        <dbReference type="PROSITE" id="PS51194"/>
    </source>
</evidence>
<dbReference type="PROSITE" id="PS51194">
    <property type="entry name" value="HELICASE_CTER"/>
    <property type="match status" value="1"/>
</dbReference>
<dbReference type="HAMAP" id="MF_00983">
    <property type="entry name" value="PriA"/>
    <property type="match status" value="1"/>
</dbReference>
<dbReference type="GO" id="GO:0043138">
    <property type="term" value="F:3'-5' DNA helicase activity"/>
    <property type="evidence" value="ECO:0007669"/>
    <property type="project" value="UniProtKB-EC"/>
</dbReference>
<dbReference type="Pfam" id="PF18319">
    <property type="entry name" value="Zn_ribbon_PriA"/>
    <property type="match status" value="1"/>
</dbReference>
<dbReference type="InterPro" id="IPR041222">
    <property type="entry name" value="PriA_3primeBD"/>
</dbReference>
<evidence type="ECO:0000256" key="8">
    <source>
        <dbReference type="ARBA" id="ARBA00022840"/>
    </source>
</evidence>
<keyword evidence="3 12" id="KW-0479">Metal-binding</keyword>
<dbReference type="Pfam" id="PF17764">
    <property type="entry name" value="PriA_3primeBD"/>
    <property type="match status" value="1"/>
</dbReference>
<evidence type="ECO:0000256" key="11">
    <source>
        <dbReference type="ARBA" id="ARBA00048988"/>
    </source>
</evidence>
<sequence>MEQEFFFPPPSLPTLHIARVLLDNKRDFLLDYAIPEALEKEIVLGTHVRVPFKKGFGKGIVVDILEKQTSALKPILCRENKELLVPQNILKLCKWIADYYCSPLISALRTALPDSIRATIKPKEDLLLSLPTHLDPLYIQSKIKRSKKEKEALDFLKKWQPAWLSELPKKTGISRNIWKNLLRKGLIVGLSQKKEEIYFPIVPDHSAPKSLTEEQSHAVRLIEEEMHKGLPQPILLFGVTGSGKTEVYMQTIEKCLTQKKQVLLLVPEISLTPQLLERIKARFTAQGASIGCWHSRISRSEKATLWYDILHGKIDILVGTRSALFAPFPVLGLIIVDEEHESSFKQEESPRYHGRDVAVMRARLEGALIILGSATPSLESYYNAISGKYKLIELRKRVEERKLPSVSIIDLRKRKRKLSQQEKKGTGFFLKPEELVSEELKEAIEKRLERKEQIILYINHRGYSSSLQCSDCGYVLPCPNCSISLSFHKNLGILNCHLCNYSTSVPSFCPTCRAVGAFKFLGSGTEKVEEAIQQMFSSARVLRMDSDTMKKKGAMERALRAFGERQFDILVGTQMVSKGLDFPHVSLVGIVSIDGLLHLPDFRASEKSFQQLLQVSGRSGRGSVEGEVFVQTRTPYHPAIQFARHHDYLGFVDQELEFRKTLFYPPFCRAILIRFIGNPEEKVKFMAEAFTKEIKEALKDSNAIVGEPTQAPIAKIKGKYHYQLFIRCQKVMEISQKLKKLIFVKESEMGINIRLDVDPQDLLK</sequence>
<keyword evidence="9 12" id="KW-0238">DNA-binding</keyword>
<evidence type="ECO:0000256" key="9">
    <source>
        <dbReference type="ARBA" id="ARBA00023125"/>
    </source>
</evidence>
<dbReference type="InterPro" id="IPR040498">
    <property type="entry name" value="PriA_CRR"/>
</dbReference>
<feature type="binding site" evidence="12">
    <location>
        <position position="469"/>
    </location>
    <ligand>
        <name>Zn(2+)</name>
        <dbReference type="ChEBI" id="CHEBI:29105"/>
        <label>1</label>
    </ligand>
</feature>
<dbReference type="InterPro" id="IPR011545">
    <property type="entry name" value="DEAD/DEAH_box_helicase_dom"/>
</dbReference>
<accession>A0A516TJ64</accession>
<dbReference type="GO" id="GO:0003677">
    <property type="term" value="F:DNA binding"/>
    <property type="evidence" value="ECO:0007669"/>
    <property type="project" value="UniProtKB-UniRule"/>
</dbReference>
<comment type="catalytic activity">
    <reaction evidence="12">
        <text>Couples ATP hydrolysis with the unwinding of duplex DNA by translocating in the 3'-5' direction.</text>
        <dbReference type="EC" id="5.6.2.4"/>
    </reaction>
</comment>
<dbReference type="Pfam" id="PF18074">
    <property type="entry name" value="PriA_C"/>
    <property type="match status" value="1"/>
</dbReference>
<comment type="catalytic activity">
    <reaction evidence="11 12">
        <text>ATP + H2O = ADP + phosphate + H(+)</text>
        <dbReference type="Rhea" id="RHEA:13065"/>
        <dbReference type="ChEBI" id="CHEBI:15377"/>
        <dbReference type="ChEBI" id="CHEBI:15378"/>
        <dbReference type="ChEBI" id="CHEBI:30616"/>
        <dbReference type="ChEBI" id="CHEBI:43474"/>
        <dbReference type="ChEBI" id="CHEBI:456216"/>
        <dbReference type="EC" id="5.6.2.4"/>
    </reaction>
</comment>
<evidence type="ECO:0000313" key="16">
    <source>
        <dbReference type="Proteomes" id="UP000315925"/>
    </source>
</evidence>
<evidence type="ECO:0000256" key="2">
    <source>
        <dbReference type="ARBA" id="ARBA00022705"/>
    </source>
</evidence>
<feature type="binding site" evidence="12">
    <location>
        <position position="512"/>
    </location>
    <ligand>
        <name>Zn(2+)</name>
        <dbReference type="ChEBI" id="CHEBI:29105"/>
        <label>1</label>
    </ligand>
</feature>
<evidence type="ECO:0000256" key="10">
    <source>
        <dbReference type="ARBA" id="ARBA00023235"/>
    </source>
</evidence>
<protein>
    <recommendedName>
        <fullName evidence="12">Replication restart protein PriA</fullName>
    </recommendedName>
    <alternativeName>
        <fullName evidence="12">ATP-dependent DNA helicase PriA</fullName>
        <ecNumber evidence="12">5.6.2.4</ecNumber>
    </alternativeName>
    <alternativeName>
        <fullName evidence="12">DNA 3'-5' helicase PriA</fullName>
    </alternativeName>
</protein>
<dbReference type="Gene3D" id="3.40.50.300">
    <property type="entry name" value="P-loop containing nucleotide triphosphate hydrolases"/>
    <property type="match status" value="2"/>
</dbReference>
<dbReference type="InterPro" id="IPR005259">
    <property type="entry name" value="PriA"/>
</dbReference>